<feature type="compositionally biased region" description="Low complexity" evidence="1">
    <location>
        <begin position="45"/>
        <end position="60"/>
    </location>
</feature>
<sequence>ARSLSAALRFCPQPPVAAGGRRPGPDALAWRRAQQRLGRGDAQVPGARAAAAGSGRAGPAHQRCLRPGRIERRHGGQRSAERRRPLAHDAGAAGGGRPAGDQRRRAHHPHAQRAAD</sequence>
<gene>
    <name evidence="2" type="ORF">AVDCRST_MAG51-224</name>
</gene>
<organism evidence="2">
    <name type="scientific">uncultured Ramlibacter sp</name>
    <dbReference type="NCBI Taxonomy" id="260755"/>
    <lineage>
        <taxon>Bacteria</taxon>
        <taxon>Pseudomonadati</taxon>
        <taxon>Pseudomonadota</taxon>
        <taxon>Betaproteobacteria</taxon>
        <taxon>Burkholderiales</taxon>
        <taxon>Comamonadaceae</taxon>
        <taxon>Ramlibacter</taxon>
        <taxon>environmental samples</taxon>
    </lineage>
</organism>
<dbReference type="AlphaFoldDB" id="A0A6J4NP40"/>
<feature type="compositionally biased region" description="Basic and acidic residues" evidence="1">
    <location>
        <begin position="68"/>
        <end position="87"/>
    </location>
</feature>
<accession>A0A6J4NP40</accession>
<feature type="non-terminal residue" evidence="2">
    <location>
        <position position="116"/>
    </location>
</feature>
<feature type="compositionally biased region" description="Basic residues" evidence="1">
    <location>
        <begin position="104"/>
        <end position="116"/>
    </location>
</feature>
<reference evidence="2" key="1">
    <citation type="submission" date="2020-02" db="EMBL/GenBank/DDBJ databases">
        <authorList>
            <person name="Meier V. D."/>
        </authorList>
    </citation>
    <scope>NUCLEOTIDE SEQUENCE</scope>
    <source>
        <strain evidence="2">AVDCRST_MAG51</strain>
    </source>
</reference>
<protein>
    <submittedName>
        <fullName evidence="2">General secretion pathway protein E / Type II secretion cytoplasmic ATP binding protein (PulE, ATPase)</fullName>
    </submittedName>
</protein>
<proteinExistence type="predicted"/>
<dbReference type="EMBL" id="CADCUX010000059">
    <property type="protein sequence ID" value="CAA9388003.1"/>
    <property type="molecule type" value="Genomic_DNA"/>
</dbReference>
<name>A0A6J4NP40_9BURK</name>
<feature type="non-terminal residue" evidence="2">
    <location>
        <position position="1"/>
    </location>
</feature>
<evidence type="ECO:0000256" key="1">
    <source>
        <dbReference type="SAM" id="MobiDB-lite"/>
    </source>
</evidence>
<feature type="region of interest" description="Disordered" evidence="1">
    <location>
        <begin position="1"/>
        <end position="116"/>
    </location>
</feature>
<evidence type="ECO:0000313" key="2">
    <source>
        <dbReference type="EMBL" id="CAA9388003.1"/>
    </source>
</evidence>